<accession>A0A2A7UTX1</accession>
<dbReference type="Proteomes" id="UP000220246">
    <property type="component" value="Unassembled WGS sequence"/>
</dbReference>
<evidence type="ECO:0000313" key="1">
    <source>
        <dbReference type="EMBL" id="PEH88713.1"/>
    </source>
</evidence>
<organism evidence="1 2">
    <name type="scientific">Comamonas terrigena</name>
    <dbReference type="NCBI Taxonomy" id="32013"/>
    <lineage>
        <taxon>Bacteria</taxon>
        <taxon>Pseudomonadati</taxon>
        <taxon>Pseudomonadota</taxon>
        <taxon>Betaproteobacteria</taxon>
        <taxon>Burkholderiales</taxon>
        <taxon>Comamonadaceae</taxon>
        <taxon>Comamonas</taxon>
    </lineage>
</organism>
<dbReference type="AlphaFoldDB" id="A0A2A7UTX1"/>
<keyword evidence="2" id="KW-1185">Reference proteome</keyword>
<gene>
    <name evidence="1" type="ORF">CRM82_08960</name>
</gene>
<proteinExistence type="predicted"/>
<dbReference type="EMBL" id="PDEA01000001">
    <property type="protein sequence ID" value="PEH88713.1"/>
    <property type="molecule type" value="Genomic_DNA"/>
</dbReference>
<sequence>MFTPSMHTVFMLCDGQRSMGQVLGATAGLGATSEDVRTLLELGWLRAGTQQETAAPAMDERTASLALEHARYVEGYRWARQLTTGLGLRGLRLLLAIESATDYQQLASLVPRIRDAVGSARAAVLELVLFGDVQEKTVPPSRASW</sequence>
<dbReference type="STRING" id="1219032.GCA_001515545_02807"/>
<name>A0A2A7UTX1_COMTR</name>
<reference evidence="2" key="1">
    <citation type="submission" date="2017-09" db="EMBL/GenBank/DDBJ databases">
        <title>FDA dAtabase for Regulatory Grade micrObial Sequences (FDA-ARGOS): Supporting development and validation of Infectious Disease Dx tests.</title>
        <authorList>
            <person name="Minogue T."/>
            <person name="Wolcott M."/>
            <person name="Wasieloski L."/>
            <person name="Aguilar W."/>
            <person name="Moore D."/>
            <person name="Tallon L."/>
            <person name="Sadzewicz L."/>
            <person name="Ott S."/>
            <person name="Zhao X."/>
            <person name="Nagaraj S."/>
            <person name="Vavikolanu K."/>
            <person name="Aluvathingal J."/>
            <person name="Nadendla S."/>
            <person name="Sichtig H."/>
        </authorList>
    </citation>
    <scope>NUCLEOTIDE SEQUENCE [LARGE SCALE GENOMIC DNA]</scope>
    <source>
        <strain evidence="2">FDAARGOS_394</strain>
    </source>
</reference>
<protein>
    <submittedName>
        <fullName evidence="1">Uncharacterized protein</fullName>
    </submittedName>
</protein>
<comment type="caution">
    <text evidence="1">The sequence shown here is derived from an EMBL/GenBank/DDBJ whole genome shotgun (WGS) entry which is preliminary data.</text>
</comment>
<evidence type="ECO:0000313" key="2">
    <source>
        <dbReference type="Proteomes" id="UP000220246"/>
    </source>
</evidence>